<sequence length="329" mass="37598">MRISISGIRGKTTTVRMLHRALVRRGLRVVSKTTGEEALLWVGEEVLRINRPKSVLDENFEVIKIPHDVAIIENQAITPYTMRVFHRIVKPEVIAVTNVRLDHTEFLGESKIEIAKSIASSFNEFTEFVINGEERSDIEGIIRERAERIGANYIKARNYGIPCSESIGIVEEVLRLMEDSLSEEERGELIAEIERGLSLRKRGELLWYNGSKVNDPESAEILINYLRKHGKGFVISANFRRDRRDRTSLFARFLRDLSKKDFIVKIFVSGFGAKSVARYVGENCIYVDECPDSAQKIIEFSEREGAILMLLANRKTKLVDIILEKLSEK</sequence>
<comment type="caution">
    <text evidence="2">The sequence shown here is derived from an EMBL/GenBank/DDBJ whole genome shotgun (WGS) entry which is preliminary data.</text>
</comment>
<gene>
    <name evidence="2" type="ORF">D9Q81_05570</name>
</gene>
<accession>A0A3R9PDL9</accession>
<dbReference type="Proteomes" id="UP000278149">
    <property type="component" value="Unassembled WGS sequence"/>
</dbReference>
<protein>
    <recommendedName>
        <fullName evidence="1">Mur ligase central domain-containing protein</fullName>
    </recommendedName>
</protein>
<name>A0A3R9PDL9_9CREN</name>
<dbReference type="InterPro" id="IPR050061">
    <property type="entry name" value="MurCDEF_pg_biosynth"/>
</dbReference>
<feature type="domain" description="Mur ligase central" evidence="1">
    <location>
        <begin position="5"/>
        <end position="135"/>
    </location>
</feature>
<dbReference type="Gene3D" id="3.40.1190.10">
    <property type="entry name" value="Mur-like, catalytic domain"/>
    <property type="match status" value="1"/>
</dbReference>
<proteinExistence type="predicted"/>
<reference evidence="2 3" key="1">
    <citation type="submission" date="2018-10" db="EMBL/GenBank/DDBJ databases">
        <title>Co-occurring genomic capacity for anaerobic methane metabolism and dissimilatory sulfite reduction discovered in the Korarchaeota.</title>
        <authorList>
            <person name="Mckay L.J."/>
            <person name="Dlakic M."/>
            <person name="Fields M.W."/>
            <person name="Delmont T.O."/>
            <person name="Eren A.M."/>
            <person name="Jay Z.J."/>
            <person name="Klingelsmith K.B."/>
            <person name="Rusch D.B."/>
            <person name="Inskeep W.P."/>
        </authorList>
    </citation>
    <scope>NUCLEOTIDE SEQUENCE [LARGE SCALE GENOMIC DNA]</scope>
    <source>
        <strain evidence="2 3">WS</strain>
    </source>
</reference>
<dbReference type="SUPFAM" id="SSF53623">
    <property type="entry name" value="MurD-like peptide ligases, catalytic domain"/>
    <property type="match status" value="1"/>
</dbReference>
<evidence type="ECO:0000259" key="1">
    <source>
        <dbReference type="Pfam" id="PF08245"/>
    </source>
</evidence>
<dbReference type="InterPro" id="IPR036565">
    <property type="entry name" value="Mur-like_cat_sf"/>
</dbReference>
<evidence type="ECO:0000313" key="2">
    <source>
        <dbReference type="EMBL" id="RSN68637.1"/>
    </source>
</evidence>
<dbReference type="RefSeq" id="WP_125741882.1">
    <property type="nucleotide sequence ID" value="NZ_RCOR01000026.1"/>
</dbReference>
<dbReference type="EMBL" id="RCOR01000026">
    <property type="protein sequence ID" value="RSN68637.1"/>
    <property type="molecule type" value="Genomic_DNA"/>
</dbReference>
<dbReference type="GO" id="GO:0005524">
    <property type="term" value="F:ATP binding"/>
    <property type="evidence" value="ECO:0007669"/>
    <property type="project" value="InterPro"/>
</dbReference>
<dbReference type="Pfam" id="PF08245">
    <property type="entry name" value="Mur_ligase_M"/>
    <property type="match status" value="1"/>
</dbReference>
<dbReference type="PANTHER" id="PTHR43445:SF1">
    <property type="entry name" value="PGA SYNTHASE CAPB"/>
    <property type="match status" value="1"/>
</dbReference>
<dbReference type="PANTHER" id="PTHR43445">
    <property type="entry name" value="UDP-N-ACETYLMURAMATE--L-ALANINE LIGASE-RELATED"/>
    <property type="match status" value="1"/>
</dbReference>
<evidence type="ECO:0000313" key="3">
    <source>
        <dbReference type="Proteomes" id="UP000278149"/>
    </source>
</evidence>
<dbReference type="GO" id="GO:0016881">
    <property type="term" value="F:acid-amino acid ligase activity"/>
    <property type="evidence" value="ECO:0007669"/>
    <property type="project" value="InterPro"/>
</dbReference>
<organism evidence="2 3">
    <name type="scientific">Candidatus Korarchaeum cryptofilum</name>
    <dbReference type="NCBI Taxonomy" id="498846"/>
    <lineage>
        <taxon>Archaea</taxon>
        <taxon>Thermoproteota</taxon>
        <taxon>Candidatus Korarchaeia</taxon>
        <taxon>Candidatus Korarchaeales</taxon>
        <taxon>Candidatus Korarchaeaceae</taxon>
        <taxon>Candidatus Korarchaeum</taxon>
    </lineage>
</organism>
<dbReference type="InterPro" id="IPR013221">
    <property type="entry name" value="Mur_ligase_cen"/>
</dbReference>
<dbReference type="AlphaFoldDB" id="A0A3R9PDL9"/>